<keyword evidence="4 6" id="KW-1133">Transmembrane helix</keyword>
<dbReference type="InterPro" id="IPR010432">
    <property type="entry name" value="RDD"/>
</dbReference>
<evidence type="ECO:0000313" key="9">
    <source>
        <dbReference type="Proteomes" id="UP000190322"/>
    </source>
</evidence>
<dbReference type="PANTHER" id="PTHR36115:SF4">
    <property type="entry name" value="MEMBRANE PROTEIN"/>
    <property type="match status" value="1"/>
</dbReference>
<evidence type="ECO:0000256" key="3">
    <source>
        <dbReference type="ARBA" id="ARBA00022692"/>
    </source>
</evidence>
<keyword evidence="5 6" id="KW-0472">Membrane</keyword>
<organism evidence="8 9">
    <name type="scientific">Moraxella canis</name>
    <dbReference type="NCBI Taxonomy" id="90239"/>
    <lineage>
        <taxon>Bacteria</taxon>
        <taxon>Pseudomonadati</taxon>
        <taxon>Pseudomonadota</taxon>
        <taxon>Gammaproteobacteria</taxon>
        <taxon>Moraxellales</taxon>
        <taxon>Moraxellaceae</taxon>
        <taxon>Moraxella</taxon>
    </lineage>
</organism>
<evidence type="ECO:0000256" key="2">
    <source>
        <dbReference type="ARBA" id="ARBA00022475"/>
    </source>
</evidence>
<reference evidence="8 9" key="1">
    <citation type="submission" date="2017-02" db="EMBL/GenBank/DDBJ databases">
        <title>Draft genome sequence of Moraxella canis CCUG 8415A type strain.</title>
        <authorList>
            <person name="Engstrom-Jakobsson H."/>
            <person name="Salva-Serra F."/>
            <person name="Thorell K."/>
            <person name="Gonzales-Siles L."/>
            <person name="Karlsson R."/>
            <person name="Boulund F."/>
            <person name="Engstrand L."/>
            <person name="Moore E."/>
        </authorList>
    </citation>
    <scope>NUCLEOTIDE SEQUENCE [LARGE SCALE GENOMIC DNA]</scope>
    <source>
        <strain evidence="8 9">CCUG 8415A</strain>
    </source>
</reference>
<name>A0A1S9ZK40_9GAMM</name>
<comment type="caution">
    <text evidence="8">The sequence shown here is derived from an EMBL/GenBank/DDBJ whole genome shotgun (WGS) entry which is preliminary data.</text>
</comment>
<evidence type="ECO:0000256" key="5">
    <source>
        <dbReference type="ARBA" id="ARBA00023136"/>
    </source>
</evidence>
<feature type="domain" description="RDD" evidence="7">
    <location>
        <begin position="21"/>
        <end position="149"/>
    </location>
</feature>
<dbReference type="Pfam" id="PF06271">
    <property type="entry name" value="RDD"/>
    <property type="match status" value="1"/>
</dbReference>
<evidence type="ECO:0000259" key="7">
    <source>
        <dbReference type="Pfam" id="PF06271"/>
    </source>
</evidence>
<keyword evidence="3 6" id="KW-0812">Transmembrane</keyword>
<evidence type="ECO:0000313" key="8">
    <source>
        <dbReference type="EMBL" id="OOR83982.1"/>
    </source>
</evidence>
<protein>
    <submittedName>
        <fullName evidence="8">Transporter</fullName>
    </submittedName>
</protein>
<gene>
    <name evidence="8" type="ORF">B0180_05730</name>
</gene>
<dbReference type="GO" id="GO:0005886">
    <property type="term" value="C:plasma membrane"/>
    <property type="evidence" value="ECO:0007669"/>
    <property type="project" value="UniProtKB-SubCell"/>
</dbReference>
<dbReference type="AlphaFoldDB" id="A0A1S9ZK40"/>
<evidence type="ECO:0000256" key="1">
    <source>
        <dbReference type="ARBA" id="ARBA00004651"/>
    </source>
</evidence>
<evidence type="ECO:0000256" key="4">
    <source>
        <dbReference type="ARBA" id="ARBA00022989"/>
    </source>
</evidence>
<keyword evidence="2" id="KW-1003">Cell membrane</keyword>
<evidence type="ECO:0000256" key="6">
    <source>
        <dbReference type="SAM" id="Phobius"/>
    </source>
</evidence>
<feature type="transmembrane region" description="Helical" evidence="6">
    <location>
        <begin position="66"/>
        <end position="84"/>
    </location>
</feature>
<dbReference type="InterPro" id="IPR051791">
    <property type="entry name" value="Pra-immunoreactive"/>
</dbReference>
<proteinExistence type="predicted"/>
<feature type="transmembrane region" description="Helical" evidence="6">
    <location>
        <begin position="24"/>
        <end position="46"/>
    </location>
</feature>
<dbReference type="Proteomes" id="UP000190322">
    <property type="component" value="Unassembled WGS sequence"/>
</dbReference>
<dbReference type="EMBL" id="MUXT01000006">
    <property type="protein sequence ID" value="OOR83982.1"/>
    <property type="molecule type" value="Genomic_DNA"/>
</dbReference>
<sequence>MMANTHSIAHDPRHDDSEFEYAGFWIRFAAYVVDSLICMVVLAPYWFYTYGQMMDMPVDQIQPYTAWDLIVSLMMLAIFIWFWVKKGATPGKMLFGLQIRDAKTGQFISVPKALLRYLIGYTISGLVFALGFIWIAFDKNKQGWHDKIASTVVVKRIR</sequence>
<accession>A0A1S9ZK40</accession>
<feature type="transmembrane region" description="Helical" evidence="6">
    <location>
        <begin position="118"/>
        <end position="137"/>
    </location>
</feature>
<comment type="subcellular location">
    <subcellularLocation>
        <location evidence="1">Cell membrane</location>
        <topology evidence="1">Multi-pass membrane protein</topology>
    </subcellularLocation>
</comment>
<dbReference type="PANTHER" id="PTHR36115">
    <property type="entry name" value="PROLINE-RICH ANTIGEN HOMOLOG-RELATED"/>
    <property type="match status" value="1"/>
</dbReference>